<dbReference type="EMBL" id="JACSCY010000020">
    <property type="protein sequence ID" value="MBC6612967.1"/>
    <property type="molecule type" value="Genomic_DNA"/>
</dbReference>
<accession>A0ABR7MPG9</accession>
<evidence type="ECO:0000256" key="4">
    <source>
        <dbReference type="ARBA" id="ARBA00022692"/>
    </source>
</evidence>
<evidence type="ECO:0000259" key="9">
    <source>
        <dbReference type="Pfam" id="PF00535"/>
    </source>
</evidence>
<proteinExistence type="predicted"/>
<dbReference type="InterPro" id="IPR050256">
    <property type="entry name" value="Glycosyltransferase_2"/>
</dbReference>
<keyword evidence="3" id="KW-0808">Transferase</keyword>
<evidence type="ECO:0000256" key="7">
    <source>
        <dbReference type="SAM" id="MobiDB-lite"/>
    </source>
</evidence>
<dbReference type="InterPro" id="IPR001173">
    <property type="entry name" value="Glyco_trans_2-like"/>
</dbReference>
<feature type="region of interest" description="Disordered" evidence="7">
    <location>
        <begin position="301"/>
        <end position="330"/>
    </location>
</feature>
<protein>
    <submittedName>
        <fullName evidence="10">Glycosyltransferase family 2 protein</fullName>
    </submittedName>
</protein>
<feature type="transmembrane region" description="Helical" evidence="8">
    <location>
        <begin position="263"/>
        <end position="285"/>
    </location>
</feature>
<evidence type="ECO:0000256" key="6">
    <source>
        <dbReference type="ARBA" id="ARBA00023136"/>
    </source>
</evidence>
<evidence type="ECO:0000256" key="3">
    <source>
        <dbReference type="ARBA" id="ARBA00022679"/>
    </source>
</evidence>
<evidence type="ECO:0000256" key="5">
    <source>
        <dbReference type="ARBA" id="ARBA00022989"/>
    </source>
</evidence>
<evidence type="ECO:0000256" key="2">
    <source>
        <dbReference type="ARBA" id="ARBA00022676"/>
    </source>
</evidence>
<evidence type="ECO:0000313" key="10">
    <source>
        <dbReference type="EMBL" id="MBC6612967.1"/>
    </source>
</evidence>
<evidence type="ECO:0000256" key="8">
    <source>
        <dbReference type="SAM" id="Phobius"/>
    </source>
</evidence>
<organism evidence="10 11">
    <name type="scientific">Hymenobacter citatus</name>
    <dbReference type="NCBI Taxonomy" id="2763506"/>
    <lineage>
        <taxon>Bacteria</taxon>
        <taxon>Pseudomonadati</taxon>
        <taxon>Bacteroidota</taxon>
        <taxon>Cytophagia</taxon>
        <taxon>Cytophagales</taxon>
        <taxon>Hymenobacteraceae</taxon>
        <taxon>Hymenobacter</taxon>
    </lineage>
</organism>
<comment type="subcellular location">
    <subcellularLocation>
        <location evidence="1">Membrane</location>
        <topology evidence="1">Multi-pass membrane protein</topology>
    </subcellularLocation>
</comment>
<dbReference type="Gene3D" id="3.90.550.10">
    <property type="entry name" value="Spore Coat Polysaccharide Biosynthesis Protein SpsA, Chain A"/>
    <property type="match status" value="1"/>
</dbReference>
<dbReference type="SUPFAM" id="SSF53448">
    <property type="entry name" value="Nucleotide-diphospho-sugar transferases"/>
    <property type="match status" value="1"/>
</dbReference>
<dbReference type="Proteomes" id="UP000622017">
    <property type="component" value="Unassembled WGS sequence"/>
</dbReference>
<keyword evidence="11" id="KW-1185">Reference proteome</keyword>
<comment type="caution">
    <text evidence="10">The sequence shown here is derived from an EMBL/GenBank/DDBJ whole genome shotgun (WGS) entry which is preliminary data.</text>
</comment>
<evidence type="ECO:0000256" key="1">
    <source>
        <dbReference type="ARBA" id="ARBA00004141"/>
    </source>
</evidence>
<dbReference type="PANTHER" id="PTHR48090">
    <property type="entry name" value="UNDECAPRENYL-PHOSPHATE 4-DEOXY-4-FORMAMIDO-L-ARABINOSE TRANSFERASE-RELATED"/>
    <property type="match status" value="1"/>
</dbReference>
<dbReference type="PANTHER" id="PTHR48090:SF1">
    <property type="entry name" value="PROPHAGE BACTOPRENOL GLUCOSYL TRANSFERASE HOMOLOG"/>
    <property type="match status" value="1"/>
</dbReference>
<gene>
    <name evidence="10" type="ORF">H8B15_18745</name>
</gene>
<name>A0ABR7MPG9_9BACT</name>
<keyword evidence="4 8" id="KW-0812">Transmembrane</keyword>
<reference evidence="10 11" key="1">
    <citation type="submission" date="2020-08" db="EMBL/GenBank/DDBJ databases">
        <title>Hymenobacter sp.</title>
        <authorList>
            <person name="Kim M.K."/>
        </authorList>
    </citation>
    <scope>NUCLEOTIDE SEQUENCE [LARGE SCALE GENOMIC DNA]</scope>
    <source>
        <strain evidence="10 11">BT507</strain>
    </source>
</reference>
<dbReference type="CDD" id="cd04187">
    <property type="entry name" value="DPM1_like_bac"/>
    <property type="match status" value="1"/>
</dbReference>
<evidence type="ECO:0000313" key="11">
    <source>
        <dbReference type="Proteomes" id="UP000622017"/>
    </source>
</evidence>
<dbReference type="InterPro" id="IPR029044">
    <property type="entry name" value="Nucleotide-diphossugar_trans"/>
</dbReference>
<keyword evidence="5 8" id="KW-1133">Transmembrane helix</keyword>
<feature type="transmembrane region" description="Helical" evidence="8">
    <location>
        <begin position="227"/>
        <end position="251"/>
    </location>
</feature>
<sequence length="330" mass="36978">MKISIVIPAYNEEENLSEVAARIKENLTGRYERELIFVDDGSHDNTQHVLRELHRQDPEIHYVALSRNFGHQSALRAGLDYATGDCIISLDADMQHPPQLLPELIGHWLAGYDIVYTQREDDEKLSWFKRSTSNAFYGLMNSLSSVSFEPGTADYRLIDRRVADVVRNSPDVELFLRGFIHWVGFRQKKVAYTPAARFRGKTKYTLRKMVKLAFNGVTSFSVRPLHLATLAGAVVSALAFSYALYALYILLFTNDAVPGWTSTLVSVLFIGGIQLLVLGIMGEYLGRLFVQSKQRPPYLVSETDGGLPVPPPRGSLMPDTAPRTPHIPPA</sequence>
<keyword evidence="2" id="KW-0328">Glycosyltransferase</keyword>
<keyword evidence="6 8" id="KW-0472">Membrane</keyword>
<dbReference type="Pfam" id="PF00535">
    <property type="entry name" value="Glycos_transf_2"/>
    <property type="match status" value="1"/>
</dbReference>
<feature type="domain" description="Glycosyltransferase 2-like" evidence="9">
    <location>
        <begin position="4"/>
        <end position="135"/>
    </location>
</feature>
<dbReference type="RefSeq" id="WP_187321183.1">
    <property type="nucleotide sequence ID" value="NZ_JACSCY010000020.1"/>
</dbReference>